<protein>
    <submittedName>
        <fullName evidence="2">Uncharacterized protein</fullName>
    </submittedName>
</protein>
<accession>A0AC35GNN7</accession>
<dbReference type="Proteomes" id="UP000887580">
    <property type="component" value="Unplaced"/>
</dbReference>
<reference evidence="2" key="1">
    <citation type="submission" date="2022-11" db="UniProtKB">
        <authorList>
            <consortium name="WormBaseParasite"/>
        </authorList>
    </citation>
    <scope>IDENTIFICATION</scope>
</reference>
<sequence length="103" mass="11957">MKAFLLLIINFFVFFNCDDINVKSNIKCFEGEGLSQRNWDKKECESAKWCMKLADDDNSNEDRTCDEGNICQQIGNKCDSDMPNVITVILPYHKIILFSFLVY</sequence>
<evidence type="ECO:0000313" key="1">
    <source>
        <dbReference type="Proteomes" id="UP000887580"/>
    </source>
</evidence>
<organism evidence="1 2">
    <name type="scientific">Panagrolaimus sp. PS1159</name>
    <dbReference type="NCBI Taxonomy" id="55785"/>
    <lineage>
        <taxon>Eukaryota</taxon>
        <taxon>Metazoa</taxon>
        <taxon>Ecdysozoa</taxon>
        <taxon>Nematoda</taxon>
        <taxon>Chromadorea</taxon>
        <taxon>Rhabditida</taxon>
        <taxon>Tylenchina</taxon>
        <taxon>Panagrolaimomorpha</taxon>
        <taxon>Panagrolaimoidea</taxon>
        <taxon>Panagrolaimidae</taxon>
        <taxon>Panagrolaimus</taxon>
    </lineage>
</organism>
<name>A0AC35GNN7_9BILA</name>
<dbReference type="WBParaSite" id="PS1159_v2.g6991.t1">
    <property type="protein sequence ID" value="PS1159_v2.g6991.t1"/>
    <property type="gene ID" value="PS1159_v2.g6991"/>
</dbReference>
<proteinExistence type="predicted"/>
<evidence type="ECO:0000313" key="2">
    <source>
        <dbReference type="WBParaSite" id="PS1159_v2.g6991.t1"/>
    </source>
</evidence>